<evidence type="ECO:0000313" key="3">
    <source>
        <dbReference type="Proteomes" id="UP000799777"/>
    </source>
</evidence>
<protein>
    <recommendedName>
        <fullName evidence="4">Cyclase</fullName>
    </recommendedName>
</protein>
<sequence length="350" mass="39014">MAGVLKTAQDRISAVAQTITGGAVGNEYKFPAFDDLPEVVGMPQGSIWGFYDKDGKKDEAGAVNLLTPSTVLAASREISTGERIQLDWPLHNVQFPGFNRKEFNQKKINFADFSEFCAMDDEIYINTQAGSQWDSLKHFAHQASGKYYNGLTHEQAGTTDTNGTHNWCERGGIVGRGVLCDWLRWYQETKGTSAPSPVSRHEIPIEEIQETLKWQGTSLRQGDILMIRSGYVKWHNNAGESERKSGTRDNTVAIGVQANEKTIRWLYDQHLAGLVGDTVAFEAWPPKFDDGWCLHEWLLVHWGTPIGEMWDLETLSERCHAMGRHTFFMTSAPLHVKGGIGSPPGAIAIF</sequence>
<evidence type="ECO:0008006" key="4">
    <source>
        <dbReference type="Google" id="ProtNLM"/>
    </source>
</evidence>
<proteinExistence type="inferred from homology"/>
<reference evidence="2" key="1">
    <citation type="journal article" date="2020" name="Stud. Mycol.">
        <title>101 Dothideomycetes genomes: a test case for predicting lifestyles and emergence of pathogens.</title>
        <authorList>
            <person name="Haridas S."/>
            <person name="Albert R."/>
            <person name="Binder M."/>
            <person name="Bloem J."/>
            <person name="Labutti K."/>
            <person name="Salamov A."/>
            <person name="Andreopoulos B."/>
            <person name="Baker S."/>
            <person name="Barry K."/>
            <person name="Bills G."/>
            <person name="Bluhm B."/>
            <person name="Cannon C."/>
            <person name="Castanera R."/>
            <person name="Culley D."/>
            <person name="Daum C."/>
            <person name="Ezra D."/>
            <person name="Gonzalez J."/>
            <person name="Henrissat B."/>
            <person name="Kuo A."/>
            <person name="Liang C."/>
            <person name="Lipzen A."/>
            <person name="Lutzoni F."/>
            <person name="Magnuson J."/>
            <person name="Mondo S."/>
            <person name="Nolan M."/>
            <person name="Ohm R."/>
            <person name="Pangilinan J."/>
            <person name="Park H.-J."/>
            <person name="Ramirez L."/>
            <person name="Alfaro M."/>
            <person name="Sun H."/>
            <person name="Tritt A."/>
            <person name="Yoshinaga Y."/>
            <person name="Zwiers L.-H."/>
            <person name="Turgeon B."/>
            <person name="Goodwin S."/>
            <person name="Spatafora J."/>
            <person name="Crous P."/>
            <person name="Grigoriev I."/>
        </authorList>
    </citation>
    <scope>NUCLEOTIDE SEQUENCE</scope>
    <source>
        <strain evidence="2">CBS 110217</strain>
    </source>
</reference>
<dbReference type="SUPFAM" id="SSF102198">
    <property type="entry name" value="Putative cyclase"/>
    <property type="match status" value="1"/>
</dbReference>
<gene>
    <name evidence="2" type="ORF">EK21DRAFT_92015</name>
</gene>
<comment type="similarity">
    <text evidence="1">Belongs to the Cyclase 1 superfamily.</text>
</comment>
<dbReference type="EMBL" id="ML978235">
    <property type="protein sequence ID" value="KAF2026889.1"/>
    <property type="molecule type" value="Genomic_DNA"/>
</dbReference>
<comment type="caution">
    <text evidence="2">The sequence shown here is derived from an EMBL/GenBank/DDBJ whole genome shotgun (WGS) entry which is preliminary data.</text>
</comment>
<dbReference type="Proteomes" id="UP000799777">
    <property type="component" value="Unassembled WGS sequence"/>
</dbReference>
<dbReference type="Gene3D" id="3.50.30.50">
    <property type="entry name" value="Putative cyclase"/>
    <property type="match status" value="1"/>
</dbReference>
<evidence type="ECO:0000256" key="1">
    <source>
        <dbReference type="ARBA" id="ARBA00007865"/>
    </source>
</evidence>
<dbReference type="InterPro" id="IPR037175">
    <property type="entry name" value="KFase_sf"/>
</dbReference>
<dbReference type="PANTHER" id="PTHR34861">
    <property type="match status" value="1"/>
</dbReference>
<accession>A0A9P4H432</accession>
<dbReference type="OrthoDB" id="5396at2759"/>
<keyword evidence="3" id="KW-1185">Reference proteome</keyword>
<dbReference type="GO" id="GO:0004061">
    <property type="term" value="F:arylformamidase activity"/>
    <property type="evidence" value="ECO:0007669"/>
    <property type="project" value="InterPro"/>
</dbReference>
<dbReference type="PANTHER" id="PTHR34861:SF10">
    <property type="entry name" value="CYCLASE"/>
    <property type="match status" value="1"/>
</dbReference>
<organism evidence="2 3">
    <name type="scientific">Setomelanomma holmii</name>
    <dbReference type="NCBI Taxonomy" id="210430"/>
    <lineage>
        <taxon>Eukaryota</taxon>
        <taxon>Fungi</taxon>
        <taxon>Dikarya</taxon>
        <taxon>Ascomycota</taxon>
        <taxon>Pezizomycotina</taxon>
        <taxon>Dothideomycetes</taxon>
        <taxon>Pleosporomycetidae</taxon>
        <taxon>Pleosporales</taxon>
        <taxon>Pleosporineae</taxon>
        <taxon>Phaeosphaeriaceae</taxon>
        <taxon>Setomelanomma</taxon>
    </lineage>
</organism>
<dbReference type="Pfam" id="PF04199">
    <property type="entry name" value="Cyclase"/>
    <property type="match status" value="1"/>
</dbReference>
<dbReference type="GO" id="GO:0019441">
    <property type="term" value="P:L-tryptophan catabolic process to kynurenine"/>
    <property type="evidence" value="ECO:0007669"/>
    <property type="project" value="InterPro"/>
</dbReference>
<dbReference type="AlphaFoldDB" id="A0A9P4H432"/>
<dbReference type="InterPro" id="IPR007325">
    <property type="entry name" value="KFase/CYL"/>
</dbReference>
<name>A0A9P4H432_9PLEO</name>
<evidence type="ECO:0000313" key="2">
    <source>
        <dbReference type="EMBL" id="KAF2026889.1"/>
    </source>
</evidence>